<comment type="subcellular location">
    <subcellularLocation>
        <location evidence="3">Cell projection</location>
        <location evidence="3">Cilium</location>
    </subcellularLocation>
    <subcellularLocation>
        <location evidence="2">Vacuole membrane</location>
        <topology evidence="2">Multi-pass membrane protein</topology>
    </subcellularLocation>
</comment>
<keyword evidence="7 14" id="KW-0812">Transmembrane</keyword>
<evidence type="ECO:0000256" key="8">
    <source>
        <dbReference type="ARBA" id="ARBA00022794"/>
    </source>
</evidence>
<name>A0A8I6S6C8_CIMLE</name>
<evidence type="ECO:0000256" key="2">
    <source>
        <dbReference type="ARBA" id="ARBA00004128"/>
    </source>
</evidence>
<dbReference type="PANTHER" id="PTHR13306:SF6">
    <property type="entry name" value="TRANSMEMBRANE PROTEIN 138"/>
    <property type="match status" value="1"/>
</dbReference>
<keyword evidence="10" id="KW-0969">Cilium</keyword>
<dbReference type="RefSeq" id="XP_014254150.1">
    <property type="nucleotide sequence ID" value="XM_014398664.2"/>
</dbReference>
<keyword evidence="16" id="KW-1185">Reference proteome</keyword>
<evidence type="ECO:0000256" key="4">
    <source>
        <dbReference type="ARBA" id="ARBA00010572"/>
    </source>
</evidence>
<evidence type="ECO:0000256" key="1">
    <source>
        <dbReference type="ARBA" id="ARBA00003709"/>
    </source>
</evidence>
<protein>
    <recommendedName>
        <fullName evidence="5">Transmembrane protein 138</fullName>
    </recommendedName>
</protein>
<evidence type="ECO:0000256" key="11">
    <source>
        <dbReference type="ARBA" id="ARBA00023136"/>
    </source>
</evidence>
<evidence type="ECO:0000256" key="12">
    <source>
        <dbReference type="ARBA" id="ARBA00023180"/>
    </source>
</evidence>
<evidence type="ECO:0000256" key="6">
    <source>
        <dbReference type="ARBA" id="ARBA00022554"/>
    </source>
</evidence>
<dbReference type="Proteomes" id="UP000494040">
    <property type="component" value="Unassembled WGS sequence"/>
</dbReference>
<keyword evidence="13" id="KW-0966">Cell projection</keyword>
<evidence type="ECO:0000256" key="10">
    <source>
        <dbReference type="ARBA" id="ARBA00023069"/>
    </source>
</evidence>
<dbReference type="GeneID" id="106669292"/>
<dbReference type="AlphaFoldDB" id="A0A8I6S6C8"/>
<dbReference type="GO" id="GO:0005774">
    <property type="term" value="C:vacuolar membrane"/>
    <property type="evidence" value="ECO:0007669"/>
    <property type="project" value="UniProtKB-SubCell"/>
</dbReference>
<keyword evidence="12" id="KW-0325">Glycoprotein</keyword>
<evidence type="ECO:0000313" key="15">
    <source>
        <dbReference type="EnsemblMetazoa" id="XP_014254150.1"/>
    </source>
</evidence>
<evidence type="ECO:0000256" key="5">
    <source>
        <dbReference type="ARBA" id="ARBA00014515"/>
    </source>
</evidence>
<evidence type="ECO:0000256" key="9">
    <source>
        <dbReference type="ARBA" id="ARBA00022989"/>
    </source>
</evidence>
<comment type="function">
    <text evidence="1">Required for ciliogenesis.</text>
</comment>
<dbReference type="EnsemblMetazoa" id="XM_014398664.2">
    <property type="protein sequence ID" value="XP_014254150.1"/>
    <property type="gene ID" value="LOC106669292"/>
</dbReference>
<organism evidence="15 16">
    <name type="scientific">Cimex lectularius</name>
    <name type="common">Bed bug</name>
    <name type="synonym">Acanthia lectularia</name>
    <dbReference type="NCBI Taxonomy" id="79782"/>
    <lineage>
        <taxon>Eukaryota</taxon>
        <taxon>Metazoa</taxon>
        <taxon>Ecdysozoa</taxon>
        <taxon>Arthropoda</taxon>
        <taxon>Hexapoda</taxon>
        <taxon>Insecta</taxon>
        <taxon>Pterygota</taxon>
        <taxon>Neoptera</taxon>
        <taxon>Paraneoptera</taxon>
        <taxon>Hemiptera</taxon>
        <taxon>Heteroptera</taxon>
        <taxon>Panheteroptera</taxon>
        <taxon>Cimicomorpha</taxon>
        <taxon>Cimicidae</taxon>
        <taxon>Cimex</taxon>
    </lineage>
</organism>
<sequence length="174" mass="20160">MADPPSTGCYCCIFSSMASLLIQDIAINVLATKPFIRNGFFKILFIGIVQVATIIATFFIFGYCIFRTYVAKAGFLGILFKRFRATVVITLVYLALTVLLHLISLFNKLIGNLDNKWPTYLETIFFFHRFTSMLWYYTCKRAILRLADPRFYDEEWVRHAFVHHESSLAPKPFN</sequence>
<keyword evidence="6" id="KW-0926">Vacuole</keyword>
<keyword evidence="11 14" id="KW-0472">Membrane</keyword>
<evidence type="ECO:0000256" key="3">
    <source>
        <dbReference type="ARBA" id="ARBA00004138"/>
    </source>
</evidence>
<dbReference type="OrthoDB" id="189688at2759"/>
<dbReference type="GO" id="GO:0030030">
    <property type="term" value="P:cell projection organization"/>
    <property type="evidence" value="ECO:0007669"/>
    <property type="project" value="UniProtKB-KW"/>
</dbReference>
<feature type="transmembrane region" description="Helical" evidence="14">
    <location>
        <begin position="119"/>
        <end position="137"/>
    </location>
</feature>
<evidence type="ECO:0000256" key="14">
    <source>
        <dbReference type="SAM" id="Phobius"/>
    </source>
</evidence>
<feature type="transmembrane region" description="Helical" evidence="14">
    <location>
        <begin position="87"/>
        <end position="107"/>
    </location>
</feature>
<evidence type="ECO:0000313" key="16">
    <source>
        <dbReference type="Proteomes" id="UP000494040"/>
    </source>
</evidence>
<proteinExistence type="inferred from homology"/>
<comment type="similarity">
    <text evidence="4">Belongs to the TMEM138 family.</text>
</comment>
<keyword evidence="8" id="KW-0970">Cilium biogenesis/degradation</keyword>
<dbReference type="KEGG" id="clec:106669292"/>
<dbReference type="GO" id="GO:0005929">
    <property type="term" value="C:cilium"/>
    <property type="evidence" value="ECO:0007669"/>
    <property type="project" value="UniProtKB-SubCell"/>
</dbReference>
<evidence type="ECO:0000256" key="7">
    <source>
        <dbReference type="ARBA" id="ARBA00022692"/>
    </source>
</evidence>
<accession>A0A8I6S6C8</accession>
<dbReference type="Pfam" id="PF14935">
    <property type="entry name" value="TMEM138"/>
    <property type="match status" value="1"/>
</dbReference>
<keyword evidence="9 14" id="KW-1133">Transmembrane helix</keyword>
<feature type="transmembrane region" description="Helical" evidence="14">
    <location>
        <begin position="43"/>
        <end position="66"/>
    </location>
</feature>
<reference evidence="15" key="1">
    <citation type="submission" date="2022-01" db="UniProtKB">
        <authorList>
            <consortium name="EnsemblMetazoa"/>
        </authorList>
    </citation>
    <scope>IDENTIFICATION</scope>
</reference>
<dbReference type="PANTHER" id="PTHR13306">
    <property type="entry name" value="TRANSMEMBRANE PROTEIN 138"/>
    <property type="match status" value="1"/>
</dbReference>
<dbReference type="InterPro" id="IPR024133">
    <property type="entry name" value="TM_138"/>
</dbReference>
<evidence type="ECO:0000256" key="13">
    <source>
        <dbReference type="ARBA" id="ARBA00023273"/>
    </source>
</evidence>